<accession>A0A6G8AYJ2</accession>
<dbReference type="Pfam" id="PF25164">
    <property type="entry name" value="CoiA_N"/>
    <property type="match status" value="1"/>
</dbReference>
<evidence type="ECO:0000313" key="3">
    <source>
        <dbReference type="EMBL" id="QIL50067.1"/>
    </source>
</evidence>
<evidence type="ECO:0000256" key="1">
    <source>
        <dbReference type="SAM" id="MobiDB-lite"/>
    </source>
</evidence>
<reference evidence="3 4" key="1">
    <citation type="submission" date="2020-03" db="EMBL/GenBank/DDBJ databases">
        <title>Weissella sp. nov., isolated from Cybister lewisianus.</title>
        <authorList>
            <person name="Hyun D.-W."/>
            <person name="Bae J.-W."/>
        </authorList>
    </citation>
    <scope>NUCLEOTIDE SEQUENCE [LARGE SCALE GENOMIC DNA]</scope>
    <source>
        <strain evidence="3 4">HDW19</strain>
    </source>
</reference>
<dbReference type="Proteomes" id="UP000500741">
    <property type="component" value="Chromosome"/>
</dbReference>
<dbReference type="InterPro" id="IPR057253">
    <property type="entry name" value="CoiA-like_N"/>
</dbReference>
<dbReference type="KEGG" id="wco:G7084_01270"/>
<evidence type="ECO:0000259" key="2">
    <source>
        <dbReference type="Pfam" id="PF25164"/>
    </source>
</evidence>
<feature type="region of interest" description="Disordered" evidence="1">
    <location>
        <begin position="90"/>
        <end position="124"/>
    </location>
</feature>
<sequence length="247" mass="28376">MRTIRSLNIYSKRKDNRILKISEFGKYVGLISEEQDKLFTDNFITASTSSTEYIAISIHADNIKTQKDLFCPICGQRVYTRLGNKNKHSFSHFPDESCREDETDKKDTQNFKVNNDDSGDKNKSKLDKLQKFRYKVSGQGLANAITQIRNNKIKGQANIIMQKKDNENEINITSIFNNINIENIENLDTFIKNLEDLVSNITKKQETIHKVVDNYTDEELLKNGFGPNFKELLTVSGALKILNINNK</sequence>
<gene>
    <name evidence="3" type="ORF">G7084_01270</name>
</gene>
<proteinExistence type="predicted"/>
<feature type="compositionally biased region" description="Basic and acidic residues" evidence="1">
    <location>
        <begin position="93"/>
        <end position="124"/>
    </location>
</feature>
<protein>
    <recommendedName>
        <fullName evidence="2">Competence protein CoiA-like N-terminal domain-containing protein</fullName>
    </recommendedName>
</protein>
<feature type="domain" description="Competence protein CoiA-like N-terminal" evidence="2">
    <location>
        <begin position="61"/>
        <end position="99"/>
    </location>
</feature>
<dbReference type="EMBL" id="CP049888">
    <property type="protein sequence ID" value="QIL50067.1"/>
    <property type="molecule type" value="Genomic_DNA"/>
</dbReference>
<dbReference type="AlphaFoldDB" id="A0A6G8AYJ2"/>
<keyword evidence="4" id="KW-1185">Reference proteome</keyword>
<evidence type="ECO:0000313" key="4">
    <source>
        <dbReference type="Proteomes" id="UP000500741"/>
    </source>
</evidence>
<name>A0A6G8AYJ2_9LACO</name>
<dbReference type="RefSeq" id="WP_166009307.1">
    <property type="nucleotide sequence ID" value="NZ_CP049888.1"/>
</dbReference>
<organism evidence="3 4">
    <name type="scientific">Weissella coleopterorum</name>
    <dbReference type="NCBI Taxonomy" id="2714949"/>
    <lineage>
        <taxon>Bacteria</taxon>
        <taxon>Bacillati</taxon>
        <taxon>Bacillota</taxon>
        <taxon>Bacilli</taxon>
        <taxon>Lactobacillales</taxon>
        <taxon>Lactobacillaceae</taxon>
        <taxon>Weissella</taxon>
    </lineage>
</organism>